<dbReference type="InterPro" id="IPR036768">
    <property type="entry name" value="PolIII_chi_sf"/>
</dbReference>
<dbReference type="PANTHER" id="PTHR38767:SF1">
    <property type="entry name" value="DNA POLYMERASE III SUBUNIT CHI"/>
    <property type="match status" value="1"/>
</dbReference>
<dbReference type="GO" id="GO:0003677">
    <property type="term" value="F:DNA binding"/>
    <property type="evidence" value="ECO:0007669"/>
    <property type="project" value="InterPro"/>
</dbReference>
<dbReference type="SUPFAM" id="SSF102400">
    <property type="entry name" value="DNA polymerase III chi subunit"/>
    <property type="match status" value="1"/>
</dbReference>
<comment type="caution">
    <text evidence="1">The sequence shown here is derived from an EMBL/GenBank/DDBJ whole genome shotgun (WGS) entry which is preliminary data.</text>
</comment>
<dbReference type="PANTHER" id="PTHR38767">
    <property type="entry name" value="DNA POLYMERASE III SUBUNIT CHI"/>
    <property type="match status" value="1"/>
</dbReference>
<dbReference type="InterPro" id="IPR007459">
    <property type="entry name" value="DNA_pol3_chi"/>
</dbReference>
<dbReference type="Pfam" id="PF04364">
    <property type="entry name" value="DNA_pol3_chi"/>
    <property type="match status" value="1"/>
</dbReference>
<proteinExistence type="predicted"/>
<dbReference type="GO" id="GO:0003887">
    <property type="term" value="F:DNA-directed DNA polymerase activity"/>
    <property type="evidence" value="ECO:0007669"/>
    <property type="project" value="InterPro"/>
</dbReference>
<name>A0A3A4RGF8_9BACT</name>
<dbReference type="Gene3D" id="3.40.50.10110">
    <property type="entry name" value="DNA polymerase III subunit chi"/>
    <property type="match status" value="1"/>
</dbReference>
<accession>A0A3A4RGF8</accession>
<dbReference type="GO" id="GO:0006260">
    <property type="term" value="P:DNA replication"/>
    <property type="evidence" value="ECO:0007669"/>
    <property type="project" value="InterPro"/>
</dbReference>
<evidence type="ECO:0000313" key="1">
    <source>
        <dbReference type="EMBL" id="RJP61674.1"/>
    </source>
</evidence>
<dbReference type="GO" id="GO:0032298">
    <property type="term" value="P:positive regulation of DNA-templated DNA replication initiation"/>
    <property type="evidence" value="ECO:0007669"/>
    <property type="project" value="TreeGrafter"/>
</dbReference>
<protein>
    <submittedName>
        <fullName evidence="1">DNA polymerase III subunit chi</fullName>
    </submittedName>
</protein>
<organism evidence="1 2">
    <name type="scientific">Candidatus Auribacter fodinae</name>
    <dbReference type="NCBI Taxonomy" id="2093366"/>
    <lineage>
        <taxon>Bacteria</taxon>
        <taxon>Pseudomonadati</taxon>
        <taxon>Candidatus Auribacterota</taxon>
        <taxon>Candidatus Auribacteria</taxon>
        <taxon>Candidatus Auribacterales</taxon>
        <taxon>Candidatus Auribacteraceae</taxon>
        <taxon>Candidatus Auribacter</taxon>
    </lineage>
</organism>
<reference evidence="1 2" key="1">
    <citation type="journal article" date="2017" name="ISME J.">
        <title>Energy and carbon metabolisms in a deep terrestrial subsurface fluid microbial community.</title>
        <authorList>
            <person name="Momper L."/>
            <person name="Jungbluth S.P."/>
            <person name="Lee M.D."/>
            <person name="Amend J.P."/>
        </authorList>
    </citation>
    <scope>NUCLEOTIDE SEQUENCE [LARGE SCALE GENOMIC DNA]</scope>
    <source>
        <strain evidence="1">SURF_26</strain>
    </source>
</reference>
<dbReference type="AlphaFoldDB" id="A0A3A4RGF8"/>
<gene>
    <name evidence="1" type="ORF">C4541_01355</name>
</gene>
<dbReference type="EMBL" id="QZJZ01000010">
    <property type="protein sequence ID" value="RJP61674.1"/>
    <property type="molecule type" value="Genomic_DNA"/>
</dbReference>
<sequence length="153" mass="18084">MTEPVHKRAWFYILHEPEKNNYICAITEHRYEQGNSVYIYAGTPEQAGILDDLLWTFKPSSFVPHEVFRPEKRVESPVVIGGMQRLARHYDYLIVASDYTERDMAFIERFPRIVDFAEKYDDNLVLASRKRYALLRNCGYEIDTIEKNLSENK</sequence>
<evidence type="ECO:0000313" key="2">
    <source>
        <dbReference type="Proteomes" id="UP000266426"/>
    </source>
</evidence>
<dbReference type="Proteomes" id="UP000266426">
    <property type="component" value="Unassembled WGS sequence"/>
</dbReference>